<evidence type="ECO:0000256" key="11">
    <source>
        <dbReference type="ARBA" id="ARBA00030399"/>
    </source>
</evidence>
<dbReference type="InterPro" id="IPR018314">
    <property type="entry name" value="RsmB/NOL1/NOP2-like_CS"/>
</dbReference>
<dbReference type="NCBIfam" id="NF011494">
    <property type="entry name" value="PRK14902.1"/>
    <property type="match status" value="1"/>
</dbReference>
<comment type="catalytic activity">
    <reaction evidence="13">
        <text>cytidine(967) in 16S rRNA + S-adenosyl-L-methionine = 5-methylcytidine(967) in 16S rRNA + S-adenosyl-L-homocysteine + H(+)</text>
        <dbReference type="Rhea" id="RHEA:42748"/>
        <dbReference type="Rhea" id="RHEA-COMP:10219"/>
        <dbReference type="Rhea" id="RHEA-COMP:10220"/>
        <dbReference type="ChEBI" id="CHEBI:15378"/>
        <dbReference type="ChEBI" id="CHEBI:57856"/>
        <dbReference type="ChEBI" id="CHEBI:59789"/>
        <dbReference type="ChEBI" id="CHEBI:74483"/>
        <dbReference type="ChEBI" id="CHEBI:82748"/>
        <dbReference type="EC" id="2.1.1.176"/>
    </reaction>
</comment>
<evidence type="ECO:0000256" key="1">
    <source>
        <dbReference type="ARBA" id="ARBA00002724"/>
    </source>
</evidence>
<dbReference type="InterPro" id="IPR006027">
    <property type="entry name" value="NusB_RsmB_TIM44"/>
</dbReference>
<evidence type="ECO:0000259" key="15">
    <source>
        <dbReference type="PROSITE" id="PS51686"/>
    </source>
</evidence>
<sequence>MTKNTTPRALAVEALTRVANGAYSNLQLETTLESHNLSDVDRRFVTNLVYGTIQHQLTLEYYLEGFVKPNQKMLPWVKMTLLVALYQGLYLDRVPKRAIFNEAIQLAKDRGHEGIRRFVTGVLHAMDRQGLPDVNEIKDPVKRLSLTYSVPEWLVTAIQKQVGDDKAVSILETINQPAAQSVRVNTAVGTVEEVKQSLVDQGYTVTPSVVAGNAFRLTDKAANQSNVFETGELTIQDESAMLPVEALQVRPGDQVLDACAAPGGKTTQIAALLDAHSGGKVTALDLHPKKVTLIEKNAARMHVSDRVDAVALDARKINDQFPKKEFDRILVDAPCSGLGLIRRKPEIRYEKTPQDIQQLQKVQLGILDAVSEKLKPNGILVYSTCTILDTENADVAAKFLAAHPDFESVRVETQLKVKDDRSTDTLAIYPDDFDSDGFFVSAFRKKK</sequence>
<evidence type="ECO:0000256" key="8">
    <source>
        <dbReference type="ARBA" id="ARBA00022679"/>
    </source>
</evidence>
<feature type="binding site" evidence="14">
    <location>
        <begin position="259"/>
        <end position="265"/>
    </location>
    <ligand>
        <name>S-adenosyl-L-methionine</name>
        <dbReference type="ChEBI" id="CHEBI:59789"/>
    </ligand>
</feature>
<dbReference type="RefSeq" id="WP_057735343.1">
    <property type="nucleotide sequence ID" value="NZ_AZFS01000066.1"/>
</dbReference>
<keyword evidence="6" id="KW-0698">rRNA processing</keyword>
<proteinExistence type="inferred from homology"/>
<evidence type="ECO:0000256" key="4">
    <source>
        <dbReference type="ARBA" id="ARBA00012140"/>
    </source>
</evidence>
<dbReference type="InterPro" id="IPR049560">
    <property type="entry name" value="MeTrfase_RsmB-F_NOP2_cat"/>
</dbReference>
<dbReference type="PROSITE" id="PS51686">
    <property type="entry name" value="SAM_MT_RSMB_NOP"/>
    <property type="match status" value="1"/>
</dbReference>
<protein>
    <recommendedName>
        <fullName evidence="4">16S rRNA (cytosine(967)-C(5))-methyltransferase</fullName>
        <ecNumber evidence="4">2.1.1.176</ecNumber>
    </recommendedName>
    <alternativeName>
        <fullName evidence="11">16S rRNA m5C967 methyltransferase</fullName>
    </alternativeName>
    <alternativeName>
        <fullName evidence="12">rRNA (cytosine-C(5)-)-methyltransferase RsmB</fullName>
    </alternativeName>
</protein>
<dbReference type="NCBIfam" id="TIGR00563">
    <property type="entry name" value="rsmB"/>
    <property type="match status" value="1"/>
</dbReference>
<accession>A0A0R1UND5</accession>
<comment type="similarity">
    <text evidence="3 14">Belongs to the class I-like SAM-binding methyltransferase superfamily. RsmB/NOP family.</text>
</comment>
<evidence type="ECO:0000256" key="7">
    <source>
        <dbReference type="ARBA" id="ARBA00022603"/>
    </source>
</evidence>
<dbReference type="GO" id="GO:0008649">
    <property type="term" value="F:rRNA methyltransferase activity"/>
    <property type="evidence" value="ECO:0007669"/>
    <property type="project" value="InterPro"/>
</dbReference>
<keyword evidence="9 14" id="KW-0949">S-adenosyl-L-methionine</keyword>
<dbReference type="AlphaFoldDB" id="A0A0R1UND5"/>
<comment type="function">
    <text evidence="1">Specifically methylates the cytosine at position 967 (m5C967) of 16S rRNA.</text>
</comment>
<keyword evidence="10 14" id="KW-0694">RNA-binding</keyword>
<keyword evidence="5" id="KW-0963">Cytoplasm</keyword>
<dbReference type="CDD" id="cd02440">
    <property type="entry name" value="AdoMet_MTases"/>
    <property type="match status" value="1"/>
</dbReference>
<dbReference type="GO" id="GO:0006355">
    <property type="term" value="P:regulation of DNA-templated transcription"/>
    <property type="evidence" value="ECO:0007669"/>
    <property type="project" value="InterPro"/>
</dbReference>
<keyword evidence="7 14" id="KW-0489">Methyltransferase</keyword>
<dbReference type="GO" id="GO:0003723">
    <property type="term" value="F:RNA binding"/>
    <property type="evidence" value="ECO:0007669"/>
    <property type="project" value="UniProtKB-UniRule"/>
</dbReference>
<dbReference type="GO" id="GO:0005737">
    <property type="term" value="C:cytoplasm"/>
    <property type="evidence" value="ECO:0007669"/>
    <property type="project" value="UniProtKB-SubCell"/>
</dbReference>
<dbReference type="PATRIC" id="fig|1423753.3.peg.1592"/>
<evidence type="ECO:0000256" key="2">
    <source>
        <dbReference type="ARBA" id="ARBA00004496"/>
    </source>
</evidence>
<gene>
    <name evidence="16" type="ORF">FD28_GL001530</name>
</gene>
<dbReference type="Gene3D" id="1.10.940.10">
    <property type="entry name" value="NusB-like"/>
    <property type="match status" value="1"/>
</dbReference>
<feature type="binding site" evidence="14">
    <location>
        <position position="332"/>
    </location>
    <ligand>
        <name>S-adenosyl-L-methionine</name>
        <dbReference type="ChEBI" id="CHEBI:59789"/>
    </ligand>
</feature>
<dbReference type="FunFam" id="3.40.50.150:FF:000022">
    <property type="entry name" value="Ribosomal RNA small subunit methyltransferase B"/>
    <property type="match status" value="1"/>
</dbReference>
<evidence type="ECO:0000256" key="13">
    <source>
        <dbReference type="ARBA" id="ARBA00047283"/>
    </source>
</evidence>
<evidence type="ECO:0000313" key="17">
    <source>
        <dbReference type="Proteomes" id="UP000051580"/>
    </source>
</evidence>
<feature type="binding site" evidence="14">
    <location>
        <position position="285"/>
    </location>
    <ligand>
        <name>S-adenosyl-L-methionine</name>
        <dbReference type="ChEBI" id="CHEBI:59789"/>
    </ligand>
</feature>
<dbReference type="OrthoDB" id="9810297at2"/>
<dbReference type="InterPro" id="IPR001678">
    <property type="entry name" value="MeTrfase_RsmB-F_NOP2_dom"/>
</dbReference>
<dbReference type="SUPFAM" id="SSF48013">
    <property type="entry name" value="NusB-like"/>
    <property type="match status" value="1"/>
</dbReference>
<reference evidence="16 17" key="1">
    <citation type="journal article" date="2015" name="Genome Announc.">
        <title>Expanding the biotechnology potential of lactobacilli through comparative genomics of 213 strains and associated genera.</title>
        <authorList>
            <person name="Sun Z."/>
            <person name="Harris H.M."/>
            <person name="McCann A."/>
            <person name="Guo C."/>
            <person name="Argimon S."/>
            <person name="Zhang W."/>
            <person name="Yang X."/>
            <person name="Jeffery I.B."/>
            <person name="Cooney J.C."/>
            <person name="Kagawa T.F."/>
            <person name="Liu W."/>
            <person name="Song Y."/>
            <person name="Salvetti E."/>
            <person name="Wrobel A."/>
            <person name="Rasinkangas P."/>
            <person name="Parkhill J."/>
            <person name="Rea M.C."/>
            <person name="O'Sullivan O."/>
            <person name="Ritari J."/>
            <person name="Douillard F.P."/>
            <person name="Paul Ross R."/>
            <person name="Yang R."/>
            <person name="Briner A.E."/>
            <person name="Felis G.E."/>
            <person name="de Vos W.M."/>
            <person name="Barrangou R."/>
            <person name="Klaenhammer T.R."/>
            <person name="Caufield P.W."/>
            <person name="Cui Y."/>
            <person name="Zhang H."/>
            <person name="O'Toole P.W."/>
        </authorList>
    </citation>
    <scope>NUCLEOTIDE SEQUENCE [LARGE SCALE GENOMIC DNA]</scope>
    <source>
        <strain evidence="16 17">DSM 16381</strain>
    </source>
</reference>
<evidence type="ECO:0000256" key="3">
    <source>
        <dbReference type="ARBA" id="ARBA00007494"/>
    </source>
</evidence>
<dbReference type="EC" id="2.1.1.176" evidence="4"/>
<organism evidence="16 17">
    <name type="scientific">Levilactobacillus hammesii DSM 16381</name>
    <dbReference type="NCBI Taxonomy" id="1423753"/>
    <lineage>
        <taxon>Bacteria</taxon>
        <taxon>Bacillati</taxon>
        <taxon>Bacillota</taxon>
        <taxon>Bacilli</taxon>
        <taxon>Lactobacillales</taxon>
        <taxon>Lactobacillaceae</taxon>
        <taxon>Levilactobacillus</taxon>
    </lineage>
</organism>
<evidence type="ECO:0000313" key="16">
    <source>
        <dbReference type="EMBL" id="KRL93082.1"/>
    </source>
</evidence>
<dbReference type="STRING" id="1423753.FD28_GL001530"/>
<dbReference type="Gene3D" id="3.40.50.150">
    <property type="entry name" value="Vaccinia Virus protein VP39"/>
    <property type="match status" value="1"/>
</dbReference>
<dbReference type="InterPro" id="IPR023267">
    <property type="entry name" value="RCMT"/>
</dbReference>
<evidence type="ECO:0000256" key="9">
    <source>
        <dbReference type="ARBA" id="ARBA00022691"/>
    </source>
</evidence>
<comment type="caution">
    <text evidence="16">The sequence shown here is derived from an EMBL/GenBank/DDBJ whole genome shotgun (WGS) entry which is preliminary data.</text>
</comment>
<evidence type="ECO:0000256" key="6">
    <source>
        <dbReference type="ARBA" id="ARBA00022552"/>
    </source>
</evidence>
<feature type="domain" description="SAM-dependent MTase RsmB/NOP-type" evidence="15">
    <location>
        <begin position="170"/>
        <end position="446"/>
    </location>
</feature>
<dbReference type="Pfam" id="PF01189">
    <property type="entry name" value="Methyltr_RsmB-F"/>
    <property type="match status" value="1"/>
</dbReference>
<dbReference type="PANTHER" id="PTHR22807:SF53">
    <property type="entry name" value="RIBOSOMAL RNA SMALL SUBUNIT METHYLTRANSFERASE B-RELATED"/>
    <property type="match status" value="1"/>
</dbReference>
<feature type="binding site" evidence="14">
    <location>
        <position position="313"/>
    </location>
    <ligand>
        <name>S-adenosyl-L-methionine</name>
        <dbReference type="ChEBI" id="CHEBI:59789"/>
    </ligand>
</feature>
<evidence type="ECO:0000256" key="5">
    <source>
        <dbReference type="ARBA" id="ARBA00022490"/>
    </source>
</evidence>
<dbReference type="Pfam" id="PF01029">
    <property type="entry name" value="NusB"/>
    <property type="match status" value="1"/>
</dbReference>
<dbReference type="PANTHER" id="PTHR22807">
    <property type="entry name" value="NOP2 YEAST -RELATED NOL1/NOP2/FMU SUN DOMAIN-CONTAINING"/>
    <property type="match status" value="1"/>
</dbReference>
<comment type="subcellular location">
    <subcellularLocation>
        <location evidence="2">Cytoplasm</location>
    </subcellularLocation>
</comment>
<evidence type="ECO:0000256" key="10">
    <source>
        <dbReference type="ARBA" id="ARBA00022884"/>
    </source>
</evidence>
<dbReference type="PRINTS" id="PR02008">
    <property type="entry name" value="RCMTFAMILY"/>
</dbReference>
<dbReference type="Pfam" id="PF22458">
    <property type="entry name" value="RsmF-B_ferredox"/>
    <property type="match status" value="1"/>
</dbReference>
<dbReference type="SUPFAM" id="SSF53335">
    <property type="entry name" value="S-adenosyl-L-methionine-dependent methyltransferases"/>
    <property type="match status" value="1"/>
</dbReference>
<feature type="active site" description="Nucleophile" evidence="14">
    <location>
        <position position="385"/>
    </location>
</feature>
<keyword evidence="17" id="KW-1185">Reference proteome</keyword>
<dbReference type="EMBL" id="AZFS01000066">
    <property type="protein sequence ID" value="KRL93082.1"/>
    <property type="molecule type" value="Genomic_DNA"/>
</dbReference>
<dbReference type="InterPro" id="IPR054728">
    <property type="entry name" value="RsmB-like_ferredoxin"/>
</dbReference>
<dbReference type="PROSITE" id="PS01153">
    <property type="entry name" value="NOL1_NOP2_SUN"/>
    <property type="match status" value="1"/>
</dbReference>
<dbReference type="Proteomes" id="UP000051580">
    <property type="component" value="Unassembled WGS sequence"/>
</dbReference>
<evidence type="ECO:0000256" key="14">
    <source>
        <dbReference type="PROSITE-ProRule" id="PRU01023"/>
    </source>
</evidence>
<dbReference type="InterPro" id="IPR029063">
    <property type="entry name" value="SAM-dependent_MTases_sf"/>
</dbReference>
<name>A0A0R1UND5_9LACO</name>
<dbReference type="InterPro" id="IPR035926">
    <property type="entry name" value="NusB-like_sf"/>
</dbReference>
<dbReference type="InterPro" id="IPR004573">
    <property type="entry name" value="rRNA_ssu_MeTfrase_B"/>
</dbReference>
<keyword evidence="8 14" id="KW-0808">Transferase</keyword>
<evidence type="ECO:0000256" key="12">
    <source>
        <dbReference type="ARBA" id="ARBA00031088"/>
    </source>
</evidence>